<feature type="region of interest" description="Disordered" evidence="1">
    <location>
        <begin position="1"/>
        <end position="50"/>
    </location>
</feature>
<keyword evidence="2" id="KW-0812">Transmembrane</keyword>
<feature type="transmembrane region" description="Helical" evidence="2">
    <location>
        <begin position="63"/>
        <end position="89"/>
    </location>
</feature>
<keyword evidence="2" id="KW-0472">Membrane</keyword>
<comment type="caution">
    <text evidence="3">The sequence shown here is derived from an EMBL/GenBank/DDBJ whole genome shotgun (WGS) entry which is preliminary data.</text>
</comment>
<feature type="compositionally biased region" description="Basic and acidic residues" evidence="1">
    <location>
        <begin position="10"/>
        <end position="25"/>
    </location>
</feature>
<gene>
    <name evidence="3" type="ORF">C6I21_07730</name>
</gene>
<evidence type="ECO:0000256" key="1">
    <source>
        <dbReference type="SAM" id="MobiDB-lite"/>
    </source>
</evidence>
<dbReference type="RefSeq" id="WP_105958874.1">
    <property type="nucleotide sequence ID" value="NZ_PVNS01000006.1"/>
</dbReference>
<proteinExistence type="predicted"/>
<reference evidence="3 4" key="1">
    <citation type="submission" date="2018-03" db="EMBL/GenBank/DDBJ databases">
        <title>Bacillus urumqiensis sp. nov., a moderately haloalkaliphilic bacterium isolated from a salt lake.</title>
        <authorList>
            <person name="Zhao B."/>
            <person name="Liao Z."/>
        </authorList>
    </citation>
    <scope>NUCLEOTIDE SEQUENCE [LARGE SCALE GENOMIC DNA]</scope>
    <source>
        <strain evidence="3 4">BZ-SZ-XJ18</strain>
    </source>
</reference>
<evidence type="ECO:0008006" key="5">
    <source>
        <dbReference type="Google" id="ProtNLM"/>
    </source>
</evidence>
<evidence type="ECO:0000313" key="3">
    <source>
        <dbReference type="EMBL" id="PRO65778.1"/>
    </source>
</evidence>
<evidence type="ECO:0000256" key="2">
    <source>
        <dbReference type="SAM" id="Phobius"/>
    </source>
</evidence>
<keyword evidence="4" id="KW-1185">Reference proteome</keyword>
<sequence>MSNETNLRNSRGEDEQNTTEERTDAPETTEEETAQPEEEEQSRKKKKRKGIHPFWKPTRILPIWLRLVLILAAAAAAAIAGAMIGYSIIGGGGNPGDVLNPDLWYHIYDIIFEGTDRDRG</sequence>
<name>A0A2P6MHQ6_ALKUR</name>
<dbReference type="Proteomes" id="UP000243650">
    <property type="component" value="Unassembled WGS sequence"/>
</dbReference>
<dbReference type="AlphaFoldDB" id="A0A2P6MHQ6"/>
<evidence type="ECO:0000313" key="4">
    <source>
        <dbReference type="Proteomes" id="UP000243650"/>
    </source>
</evidence>
<dbReference type="InterPro" id="IPR024596">
    <property type="entry name" value="RNApol_su_b/EpuA"/>
</dbReference>
<organism evidence="3 4">
    <name type="scientific">Alkalicoccus urumqiensis</name>
    <name type="common">Bacillus urumqiensis</name>
    <dbReference type="NCBI Taxonomy" id="1548213"/>
    <lineage>
        <taxon>Bacteria</taxon>
        <taxon>Bacillati</taxon>
        <taxon>Bacillota</taxon>
        <taxon>Bacilli</taxon>
        <taxon>Bacillales</taxon>
        <taxon>Bacillaceae</taxon>
        <taxon>Alkalicoccus</taxon>
    </lineage>
</organism>
<feature type="compositionally biased region" description="Acidic residues" evidence="1">
    <location>
        <begin position="27"/>
        <end position="40"/>
    </location>
</feature>
<dbReference type="Pfam" id="PF11772">
    <property type="entry name" value="EpuA"/>
    <property type="match status" value="1"/>
</dbReference>
<accession>A0A2P6MHQ6</accession>
<keyword evidence="2" id="KW-1133">Transmembrane helix</keyword>
<dbReference type="EMBL" id="PVNS01000006">
    <property type="protein sequence ID" value="PRO65778.1"/>
    <property type="molecule type" value="Genomic_DNA"/>
</dbReference>
<protein>
    <recommendedName>
        <fullName evidence="5">DNA-directed RNA polymerase subunit beta</fullName>
    </recommendedName>
</protein>